<feature type="domain" description="FTP" evidence="15">
    <location>
        <begin position="82"/>
        <end position="133"/>
    </location>
</feature>
<keyword evidence="7 14" id="KW-0732">Signal</keyword>
<evidence type="ECO:0000256" key="11">
    <source>
        <dbReference type="ARBA" id="ARBA00023145"/>
    </source>
</evidence>
<feature type="binding site" evidence="13">
    <location>
        <position position="245"/>
    </location>
    <ligand>
        <name>Zn(2+)</name>
        <dbReference type="ChEBI" id="CHEBI:29105"/>
        <note>catalytic</note>
    </ligand>
</feature>
<dbReference type="CDD" id="cd09596">
    <property type="entry name" value="M36"/>
    <property type="match status" value="1"/>
</dbReference>
<dbReference type="InterPro" id="IPR011096">
    <property type="entry name" value="FTP_domain"/>
</dbReference>
<evidence type="ECO:0000256" key="12">
    <source>
        <dbReference type="PIRSR" id="PIRSR601842-1"/>
    </source>
</evidence>
<evidence type="ECO:0000256" key="13">
    <source>
        <dbReference type="PIRSR" id="PIRSR601842-2"/>
    </source>
</evidence>
<comment type="cofactor">
    <cofactor evidence="13">
        <name>Zn(2+)</name>
        <dbReference type="ChEBI" id="CHEBI:29105"/>
    </cofactor>
    <text evidence="13">Binds 1 zinc ion per subunit.</text>
</comment>
<comment type="function">
    <text evidence="1">Secreted metalloproteinase that allows assimilation of proteinaceous substrates.</text>
</comment>
<name>A0A5N6ZEI2_9EURO</name>
<organism evidence="16 17">
    <name type="scientific">Aspergillus coremiiformis</name>
    <dbReference type="NCBI Taxonomy" id="138285"/>
    <lineage>
        <taxon>Eukaryota</taxon>
        <taxon>Fungi</taxon>
        <taxon>Dikarya</taxon>
        <taxon>Ascomycota</taxon>
        <taxon>Pezizomycotina</taxon>
        <taxon>Eurotiomycetes</taxon>
        <taxon>Eurotiomycetidae</taxon>
        <taxon>Eurotiales</taxon>
        <taxon>Aspergillaceae</taxon>
        <taxon>Aspergillus</taxon>
        <taxon>Aspergillus subgen. Circumdati</taxon>
    </lineage>
</organism>
<comment type="similarity">
    <text evidence="3 14">Belongs to the peptidase M36 family.</text>
</comment>
<dbReference type="SUPFAM" id="SSF55486">
    <property type="entry name" value="Metalloproteases ('zincins'), catalytic domain"/>
    <property type="match status" value="1"/>
</dbReference>
<evidence type="ECO:0000256" key="9">
    <source>
        <dbReference type="ARBA" id="ARBA00022833"/>
    </source>
</evidence>
<evidence type="ECO:0000256" key="4">
    <source>
        <dbReference type="ARBA" id="ARBA00022525"/>
    </source>
</evidence>
<dbReference type="PRINTS" id="PR00999">
    <property type="entry name" value="FUNGALYSIN"/>
</dbReference>
<evidence type="ECO:0000313" key="17">
    <source>
        <dbReference type="Proteomes" id="UP000327118"/>
    </source>
</evidence>
<dbReference type="Gene3D" id="3.10.170.10">
    <property type="match status" value="1"/>
</dbReference>
<keyword evidence="9 13" id="KW-0862">Zinc</keyword>
<dbReference type="Pfam" id="PF07504">
    <property type="entry name" value="FTP"/>
    <property type="match status" value="1"/>
</dbReference>
<keyword evidence="8 14" id="KW-0378">Hydrolase</keyword>
<evidence type="ECO:0000256" key="2">
    <source>
        <dbReference type="ARBA" id="ARBA00004613"/>
    </source>
</evidence>
<reference evidence="17" key="1">
    <citation type="submission" date="2019-04" db="EMBL/GenBank/DDBJ databases">
        <title>Friends and foes A comparative genomics studyof 23 Aspergillus species from section Flavi.</title>
        <authorList>
            <consortium name="DOE Joint Genome Institute"/>
            <person name="Kjaerbolling I."/>
            <person name="Vesth T."/>
            <person name="Frisvad J.C."/>
            <person name="Nybo J.L."/>
            <person name="Theobald S."/>
            <person name="Kildgaard S."/>
            <person name="Isbrandt T."/>
            <person name="Kuo A."/>
            <person name="Sato A."/>
            <person name="Lyhne E.K."/>
            <person name="Kogle M.E."/>
            <person name="Wiebenga A."/>
            <person name="Kun R.S."/>
            <person name="Lubbers R.J."/>
            <person name="Makela M.R."/>
            <person name="Barry K."/>
            <person name="Chovatia M."/>
            <person name="Clum A."/>
            <person name="Daum C."/>
            <person name="Haridas S."/>
            <person name="He G."/>
            <person name="LaButti K."/>
            <person name="Lipzen A."/>
            <person name="Mondo S."/>
            <person name="Riley R."/>
            <person name="Salamov A."/>
            <person name="Simmons B.A."/>
            <person name="Magnuson J.K."/>
            <person name="Henrissat B."/>
            <person name="Mortensen U.H."/>
            <person name="Larsen T.O."/>
            <person name="Devries R.P."/>
            <person name="Grigoriev I.V."/>
            <person name="Machida M."/>
            <person name="Baker S.E."/>
            <person name="Andersen M.R."/>
        </authorList>
    </citation>
    <scope>NUCLEOTIDE SEQUENCE [LARGE SCALE GENOMIC DNA]</scope>
    <source>
        <strain evidence="17">CBS 553.77</strain>
    </source>
</reference>
<evidence type="ECO:0000256" key="10">
    <source>
        <dbReference type="ARBA" id="ARBA00023049"/>
    </source>
</evidence>
<dbReference type="InterPro" id="IPR027268">
    <property type="entry name" value="Peptidase_M4/M1_CTD_sf"/>
</dbReference>
<evidence type="ECO:0000256" key="7">
    <source>
        <dbReference type="ARBA" id="ARBA00022729"/>
    </source>
</evidence>
<dbReference type="PANTHER" id="PTHR33478:SF1">
    <property type="entry name" value="EXTRACELLULAR METALLOPROTEINASE MEP"/>
    <property type="match status" value="1"/>
</dbReference>
<dbReference type="InterPro" id="IPR001842">
    <property type="entry name" value="Peptidase_M36"/>
</dbReference>
<feature type="active site" evidence="12">
    <location>
        <position position="430"/>
    </location>
</feature>
<evidence type="ECO:0000256" key="5">
    <source>
        <dbReference type="ARBA" id="ARBA00022670"/>
    </source>
</evidence>
<keyword evidence="10 14" id="KW-0482">Metalloprotease</keyword>
<evidence type="ECO:0000256" key="1">
    <source>
        <dbReference type="ARBA" id="ARBA00003174"/>
    </source>
</evidence>
<keyword evidence="6 13" id="KW-0479">Metal-binding</keyword>
<dbReference type="Proteomes" id="UP000327118">
    <property type="component" value="Unassembled WGS sequence"/>
</dbReference>
<dbReference type="EMBL" id="ML739043">
    <property type="protein sequence ID" value="KAE8356074.1"/>
    <property type="molecule type" value="Genomic_DNA"/>
</dbReference>
<dbReference type="GO" id="GO:0005576">
    <property type="term" value="C:extracellular region"/>
    <property type="evidence" value="ECO:0007669"/>
    <property type="project" value="UniProtKB-SubCell"/>
</dbReference>
<dbReference type="OrthoDB" id="3227768at2759"/>
<sequence>MRILSFIGSLALPVTLTAHPTQPSHISPRHTDLDLEAFRLIANAKYTNANEHIPVSTSDTDLIGQSYVETATQLVKEQFPNATFRLQTDHYVGANGVAHVYFRQTIHGLDIDNADLNVNVDKDGKVFSFGTSFYTGPVPVANPLTKRKFTDPVAALRWATTRLQLPIKVDGVSAESTEHPETYIFRGTSGAVSEPKATLVYLVKRDRTLALAWRVETDVEDHWLLSYVDANTAEEIHGVVNYVSEATFQVYGWGTNDPIDGSNRVIAKDPWDVKASPWTWLSDGNKNYTTTRGNNGIAQENFSGRTDYMNNFRPDSPSRDFQYAYRDDKDPKESINASITQLFYTANTYHDLLYTLGFTEKAGNFQWNNRGLGGEEKDYVILNAQDGWGRNNADFATPPDGIPGRMRMFIFDRSNPYRDGVFEAGVVIHEYTHGLSNRLTGGPKNSRCLSAFESSSMGEGWGDFMATAIRLKPRDTRASNFAMGVWIDNMPRGIRPYLYSTSMRTNPLVYETMNRIYQVHYGGNVWGTILYEVLWNLIDKYGKEDGPRPIFDKRGIPKDGKYLTMKLVVDAMALQPCNPNFIQARDAILDADQALTGGQNKCEIWTAFAKRGLGHGAVFANPDRIGSNEIPDGACTKKIESEKQEEPTH</sequence>
<dbReference type="Gene3D" id="1.10.390.10">
    <property type="entry name" value="Neutral Protease Domain 2"/>
    <property type="match status" value="1"/>
</dbReference>
<evidence type="ECO:0000256" key="8">
    <source>
        <dbReference type="ARBA" id="ARBA00022801"/>
    </source>
</evidence>
<gene>
    <name evidence="16" type="ORF">BDV28DRAFT_161977</name>
</gene>
<evidence type="ECO:0000313" key="16">
    <source>
        <dbReference type="EMBL" id="KAE8356074.1"/>
    </source>
</evidence>
<feature type="binding site" evidence="13">
    <location>
        <position position="429"/>
    </location>
    <ligand>
        <name>Zn(2+)</name>
        <dbReference type="ChEBI" id="CHEBI:29105"/>
        <note>catalytic</note>
    </ligand>
</feature>
<proteinExistence type="inferred from homology"/>
<dbReference type="GO" id="GO:0008270">
    <property type="term" value="F:zinc ion binding"/>
    <property type="evidence" value="ECO:0007669"/>
    <property type="project" value="InterPro"/>
</dbReference>
<dbReference type="Pfam" id="PF02128">
    <property type="entry name" value="Peptidase_M36"/>
    <property type="match status" value="1"/>
</dbReference>
<evidence type="ECO:0000256" key="6">
    <source>
        <dbReference type="ARBA" id="ARBA00022723"/>
    </source>
</evidence>
<evidence type="ECO:0000256" key="14">
    <source>
        <dbReference type="RuleBase" id="RU364017"/>
    </source>
</evidence>
<keyword evidence="4 14" id="KW-0964">Secreted</keyword>
<feature type="binding site" evidence="13">
    <location>
        <position position="459"/>
    </location>
    <ligand>
        <name>Zn(2+)</name>
        <dbReference type="ChEBI" id="CHEBI:29105"/>
        <note>catalytic</note>
    </ligand>
</feature>
<keyword evidence="11 14" id="KW-0865">Zymogen</keyword>
<keyword evidence="17" id="KW-1185">Reference proteome</keyword>
<accession>A0A5N6ZEI2</accession>
<evidence type="ECO:0000259" key="15">
    <source>
        <dbReference type="Pfam" id="PF07504"/>
    </source>
</evidence>
<feature type="binding site" evidence="13">
    <location>
        <position position="433"/>
    </location>
    <ligand>
        <name>Zn(2+)</name>
        <dbReference type="ChEBI" id="CHEBI:29105"/>
        <note>catalytic</note>
    </ligand>
</feature>
<dbReference type="AlphaFoldDB" id="A0A5N6ZEI2"/>
<dbReference type="GO" id="GO:0006508">
    <property type="term" value="P:proteolysis"/>
    <property type="evidence" value="ECO:0007669"/>
    <property type="project" value="UniProtKB-KW"/>
</dbReference>
<dbReference type="GO" id="GO:0004222">
    <property type="term" value="F:metalloendopeptidase activity"/>
    <property type="evidence" value="ECO:0007669"/>
    <property type="project" value="InterPro"/>
</dbReference>
<protein>
    <recommendedName>
        <fullName evidence="14">Extracellular metalloproteinase</fullName>
        <ecNumber evidence="14">3.4.24.-</ecNumber>
    </recommendedName>
    <alternativeName>
        <fullName evidence="14">Fungalysin</fullName>
    </alternativeName>
</protein>
<feature type="chain" id="PRO_5025091642" description="Extracellular metalloproteinase" evidence="14">
    <location>
        <begin position="19"/>
        <end position="649"/>
    </location>
</feature>
<comment type="subcellular location">
    <subcellularLocation>
        <location evidence="2 14">Secreted</location>
    </subcellularLocation>
</comment>
<evidence type="ECO:0000256" key="3">
    <source>
        <dbReference type="ARBA" id="ARBA00006006"/>
    </source>
</evidence>
<keyword evidence="5 14" id="KW-0645">Protease</keyword>
<feature type="signal peptide" evidence="14">
    <location>
        <begin position="1"/>
        <end position="18"/>
    </location>
</feature>
<dbReference type="EC" id="3.4.24.-" evidence="14"/>
<dbReference type="InterPro" id="IPR050371">
    <property type="entry name" value="Fungal_virulence_M36"/>
</dbReference>
<dbReference type="PANTHER" id="PTHR33478">
    <property type="entry name" value="EXTRACELLULAR METALLOPROTEINASE MEP"/>
    <property type="match status" value="1"/>
</dbReference>